<dbReference type="Pfam" id="PF00188">
    <property type="entry name" value="CAP"/>
    <property type="match status" value="1"/>
</dbReference>
<feature type="compositionally biased region" description="Acidic residues" evidence="1">
    <location>
        <begin position="156"/>
        <end position="168"/>
    </location>
</feature>
<dbReference type="PRINTS" id="PR00837">
    <property type="entry name" value="V5TPXLIKE"/>
</dbReference>
<feature type="domain" description="SCP" evidence="3">
    <location>
        <begin position="26"/>
        <end position="151"/>
    </location>
</feature>
<comment type="caution">
    <text evidence="4">The sequence shown here is derived from an EMBL/GenBank/DDBJ whole genome shotgun (WGS) entry which is preliminary data.</text>
</comment>
<dbReference type="Gene3D" id="3.40.33.10">
    <property type="entry name" value="CAP"/>
    <property type="match status" value="1"/>
</dbReference>
<dbReference type="InterPro" id="IPR014044">
    <property type="entry name" value="CAP_dom"/>
</dbReference>
<feature type="chain" id="PRO_5020745642" description="SCP domain-containing protein" evidence="2">
    <location>
        <begin position="25"/>
        <end position="168"/>
    </location>
</feature>
<protein>
    <recommendedName>
        <fullName evidence="3">SCP domain-containing protein</fullName>
    </recommendedName>
</protein>
<reference evidence="4 5" key="1">
    <citation type="journal article" date="2018" name="Proc. Natl. Acad. Sci. U.S.A.">
        <title>Draft genome sequence of Camellia sinensis var. sinensis provides insights into the evolution of the tea genome and tea quality.</title>
        <authorList>
            <person name="Wei C."/>
            <person name="Yang H."/>
            <person name="Wang S."/>
            <person name="Zhao J."/>
            <person name="Liu C."/>
            <person name="Gao L."/>
            <person name="Xia E."/>
            <person name="Lu Y."/>
            <person name="Tai Y."/>
            <person name="She G."/>
            <person name="Sun J."/>
            <person name="Cao H."/>
            <person name="Tong W."/>
            <person name="Gao Q."/>
            <person name="Li Y."/>
            <person name="Deng W."/>
            <person name="Jiang X."/>
            <person name="Wang W."/>
            <person name="Chen Q."/>
            <person name="Zhang S."/>
            <person name="Li H."/>
            <person name="Wu J."/>
            <person name="Wang P."/>
            <person name="Li P."/>
            <person name="Shi C."/>
            <person name="Zheng F."/>
            <person name="Jian J."/>
            <person name="Huang B."/>
            <person name="Shan D."/>
            <person name="Shi M."/>
            <person name="Fang C."/>
            <person name="Yue Y."/>
            <person name="Li F."/>
            <person name="Li D."/>
            <person name="Wei S."/>
            <person name="Han B."/>
            <person name="Jiang C."/>
            <person name="Yin Y."/>
            <person name="Xia T."/>
            <person name="Zhang Z."/>
            <person name="Bennetzen J.L."/>
            <person name="Zhao S."/>
            <person name="Wan X."/>
        </authorList>
    </citation>
    <scope>NUCLEOTIDE SEQUENCE [LARGE SCALE GENOMIC DNA]</scope>
    <source>
        <strain evidence="5">cv. Shuchazao</strain>
        <tissue evidence="4">Leaf</tissue>
    </source>
</reference>
<evidence type="ECO:0000313" key="4">
    <source>
        <dbReference type="EMBL" id="THG10676.1"/>
    </source>
</evidence>
<feature type="signal peptide" evidence="2">
    <location>
        <begin position="1"/>
        <end position="24"/>
    </location>
</feature>
<dbReference type="EMBL" id="SDRB02007770">
    <property type="protein sequence ID" value="THG10676.1"/>
    <property type="molecule type" value="Genomic_DNA"/>
</dbReference>
<dbReference type="PANTHER" id="PTHR10334">
    <property type="entry name" value="CYSTEINE-RICH SECRETORY PROTEIN-RELATED"/>
    <property type="match status" value="1"/>
</dbReference>
<dbReference type="FunFam" id="3.40.33.10:FF:000004">
    <property type="entry name" value="CAP, cysteine-rich secretory protein, antigen 5"/>
    <property type="match status" value="1"/>
</dbReference>
<dbReference type="AlphaFoldDB" id="A0A4S4E5R4"/>
<organism evidence="4 5">
    <name type="scientific">Camellia sinensis var. sinensis</name>
    <name type="common">China tea</name>
    <dbReference type="NCBI Taxonomy" id="542762"/>
    <lineage>
        <taxon>Eukaryota</taxon>
        <taxon>Viridiplantae</taxon>
        <taxon>Streptophyta</taxon>
        <taxon>Embryophyta</taxon>
        <taxon>Tracheophyta</taxon>
        <taxon>Spermatophyta</taxon>
        <taxon>Magnoliopsida</taxon>
        <taxon>eudicotyledons</taxon>
        <taxon>Gunneridae</taxon>
        <taxon>Pentapetalae</taxon>
        <taxon>asterids</taxon>
        <taxon>Ericales</taxon>
        <taxon>Theaceae</taxon>
        <taxon>Camellia</taxon>
    </lineage>
</organism>
<dbReference type="STRING" id="542762.A0A4S4E5R4"/>
<evidence type="ECO:0000313" key="5">
    <source>
        <dbReference type="Proteomes" id="UP000306102"/>
    </source>
</evidence>
<dbReference type="Proteomes" id="UP000306102">
    <property type="component" value="Unassembled WGS sequence"/>
</dbReference>
<dbReference type="InterPro" id="IPR035940">
    <property type="entry name" value="CAP_sf"/>
</dbReference>
<dbReference type="SMART" id="SM00198">
    <property type="entry name" value="SCP"/>
    <property type="match status" value="1"/>
</dbReference>
<proteinExistence type="predicted"/>
<name>A0A4S4E5R4_CAMSN</name>
<dbReference type="InterPro" id="IPR001283">
    <property type="entry name" value="CRISP-related"/>
</dbReference>
<sequence>MALSKISLAIVSFVALTMARLSQAQSSPQDFLAAHNAARAQIRVKPLTWNNTVAAYAENYAKLRSADCNLEHSNGPYGENIAESSGELTAVHAVKLWVDEKPKYSYGLNACIGEAAGCLHYTQVVWRNTAQIGCARMEVVLFTDDGGANEEKGGDANDDEDVQEIGST</sequence>
<evidence type="ECO:0000256" key="2">
    <source>
        <dbReference type="SAM" id="SignalP"/>
    </source>
</evidence>
<keyword evidence="2" id="KW-0732">Signal</keyword>
<gene>
    <name evidence="4" type="ORF">TEA_010372</name>
</gene>
<accession>A0A4S4E5R4</accession>
<dbReference type="SUPFAM" id="SSF55797">
    <property type="entry name" value="PR-1-like"/>
    <property type="match status" value="1"/>
</dbReference>
<evidence type="ECO:0000256" key="1">
    <source>
        <dbReference type="SAM" id="MobiDB-lite"/>
    </source>
</evidence>
<feature type="region of interest" description="Disordered" evidence="1">
    <location>
        <begin position="146"/>
        <end position="168"/>
    </location>
</feature>
<keyword evidence="5" id="KW-1185">Reference proteome</keyword>
<evidence type="ECO:0000259" key="3">
    <source>
        <dbReference type="SMART" id="SM00198"/>
    </source>
</evidence>
<dbReference type="CDD" id="cd05381">
    <property type="entry name" value="CAP_PR-1"/>
    <property type="match status" value="1"/>
</dbReference>